<dbReference type="PANTHER" id="PTHR46471">
    <property type="entry name" value="CHITIN DEACETYLASE"/>
    <property type="match status" value="1"/>
</dbReference>
<proteinExistence type="predicted"/>
<evidence type="ECO:0000256" key="4">
    <source>
        <dbReference type="ARBA" id="ARBA00022729"/>
    </source>
</evidence>
<evidence type="ECO:0000256" key="7">
    <source>
        <dbReference type="PROSITE-ProRule" id="PRU00261"/>
    </source>
</evidence>
<dbReference type="Proteomes" id="UP001648503">
    <property type="component" value="Unassembled WGS sequence"/>
</dbReference>
<accession>A0ABQ8ETW7</accession>
<dbReference type="PANTHER" id="PTHR46471:SF2">
    <property type="entry name" value="CHITIN DEACETYLASE-RELATED"/>
    <property type="match status" value="1"/>
</dbReference>
<keyword evidence="6" id="KW-0119">Carbohydrate metabolism</keyword>
<feature type="disulfide bond" evidence="7">
    <location>
        <begin position="59"/>
        <end position="73"/>
    </location>
</feature>
<feature type="domain" description="Chitin-binding type-1" evidence="9">
    <location>
        <begin position="99"/>
        <end position="142"/>
    </location>
</feature>
<keyword evidence="3" id="KW-0479">Metal-binding</keyword>
<reference evidence="10 11" key="1">
    <citation type="submission" date="2021-02" db="EMBL/GenBank/DDBJ databases">
        <title>Variation within the Batrachochytrium salamandrivorans European outbreak.</title>
        <authorList>
            <person name="Kelly M."/>
            <person name="Pasmans F."/>
            <person name="Shea T.P."/>
            <person name="Munoz J.F."/>
            <person name="Carranza S."/>
            <person name="Cuomo C.A."/>
            <person name="Martel A."/>
        </authorList>
    </citation>
    <scope>NUCLEOTIDE SEQUENCE [LARGE SCALE GENOMIC DNA]</scope>
    <source>
        <strain evidence="10 11">AMFP18/2</strain>
    </source>
</reference>
<keyword evidence="5" id="KW-0378">Hydrolase</keyword>
<feature type="disulfide bond" evidence="7">
    <location>
        <begin position="115"/>
        <end position="129"/>
    </location>
</feature>
<keyword evidence="7" id="KW-1015">Disulfide bond</keyword>
<dbReference type="InterPro" id="IPR001002">
    <property type="entry name" value="Chitin-bd_1"/>
</dbReference>
<sequence length="155" mass="15999">MVALVQVLIAAVLIPFAFAAPPVNVNGSDLTTRSFESLSVSPDFRCGAAAGFGCAPGFCCSQHNFCGITQGHCDFGCQPEFSLCDSTRGPDSPRPESSNGRCGSGTVFGCGLEKCCSRRGLCGTTTRHCGVGCQSAFGLCKAISLPLDNRMSGNS</sequence>
<feature type="signal peptide" evidence="8">
    <location>
        <begin position="1"/>
        <end position="19"/>
    </location>
</feature>
<evidence type="ECO:0000256" key="3">
    <source>
        <dbReference type="ARBA" id="ARBA00022723"/>
    </source>
</evidence>
<evidence type="ECO:0000256" key="6">
    <source>
        <dbReference type="ARBA" id="ARBA00023277"/>
    </source>
</evidence>
<organism evidence="10 11">
    <name type="scientific">Batrachochytrium salamandrivorans</name>
    <dbReference type="NCBI Taxonomy" id="1357716"/>
    <lineage>
        <taxon>Eukaryota</taxon>
        <taxon>Fungi</taxon>
        <taxon>Fungi incertae sedis</taxon>
        <taxon>Chytridiomycota</taxon>
        <taxon>Chytridiomycota incertae sedis</taxon>
        <taxon>Chytridiomycetes</taxon>
        <taxon>Rhizophydiales</taxon>
        <taxon>Rhizophydiales incertae sedis</taxon>
        <taxon>Batrachochytrium</taxon>
    </lineage>
</organism>
<dbReference type="EMBL" id="JAFCIX010000573">
    <property type="protein sequence ID" value="KAH6586530.1"/>
    <property type="molecule type" value="Genomic_DNA"/>
</dbReference>
<feature type="disulfide bond" evidence="7">
    <location>
        <begin position="110"/>
        <end position="122"/>
    </location>
</feature>
<evidence type="ECO:0000313" key="11">
    <source>
        <dbReference type="Proteomes" id="UP001648503"/>
    </source>
</evidence>
<dbReference type="Gene3D" id="3.30.60.10">
    <property type="entry name" value="Endochitinase-like"/>
    <property type="match status" value="2"/>
</dbReference>
<dbReference type="SUPFAM" id="SSF57016">
    <property type="entry name" value="Plant lectins/antimicrobial peptides"/>
    <property type="match status" value="2"/>
</dbReference>
<comment type="caution">
    <text evidence="7">Lacks conserved residue(s) required for the propagation of feature annotation.</text>
</comment>
<dbReference type="InterPro" id="IPR036861">
    <property type="entry name" value="Endochitinase-like_sf"/>
</dbReference>
<keyword evidence="2 7" id="KW-0147">Chitin-binding</keyword>
<name>A0ABQ8ETW7_9FUNG</name>
<feature type="domain" description="Chitin-binding type-1" evidence="9">
    <location>
        <begin position="43"/>
        <end position="86"/>
    </location>
</feature>
<keyword evidence="4 8" id="KW-0732">Signal</keyword>
<feature type="chain" id="PRO_5046221779" description="Chitin-binding type-1 domain-containing protein" evidence="8">
    <location>
        <begin position="20"/>
        <end position="155"/>
    </location>
</feature>
<evidence type="ECO:0000256" key="8">
    <source>
        <dbReference type="SAM" id="SignalP"/>
    </source>
</evidence>
<feature type="disulfide bond" evidence="7">
    <location>
        <begin position="54"/>
        <end position="66"/>
    </location>
</feature>
<evidence type="ECO:0000313" key="10">
    <source>
        <dbReference type="EMBL" id="KAH6586530.1"/>
    </source>
</evidence>
<evidence type="ECO:0000256" key="1">
    <source>
        <dbReference type="ARBA" id="ARBA00001941"/>
    </source>
</evidence>
<dbReference type="PROSITE" id="PS50941">
    <property type="entry name" value="CHIT_BIND_I_2"/>
    <property type="match status" value="2"/>
</dbReference>
<evidence type="ECO:0000256" key="5">
    <source>
        <dbReference type="ARBA" id="ARBA00022801"/>
    </source>
</evidence>
<dbReference type="Pfam" id="PF00187">
    <property type="entry name" value="Chitin_bind_1"/>
    <property type="match status" value="1"/>
</dbReference>
<dbReference type="SMART" id="SM00270">
    <property type="entry name" value="ChtBD1"/>
    <property type="match status" value="2"/>
</dbReference>
<keyword evidence="11" id="KW-1185">Reference proteome</keyword>
<comment type="caution">
    <text evidence="10">The sequence shown here is derived from an EMBL/GenBank/DDBJ whole genome shotgun (WGS) entry which is preliminary data.</text>
</comment>
<comment type="cofactor">
    <cofactor evidence="1">
        <name>Co(2+)</name>
        <dbReference type="ChEBI" id="CHEBI:48828"/>
    </cofactor>
</comment>
<protein>
    <recommendedName>
        <fullName evidence="9">Chitin-binding type-1 domain-containing protein</fullName>
    </recommendedName>
</protein>
<evidence type="ECO:0000256" key="2">
    <source>
        <dbReference type="ARBA" id="ARBA00022669"/>
    </source>
</evidence>
<gene>
    <name evidence="10" type="ORF">BASA50_000484</name>
</gene>
<evidence type="ECO:0000259" key="9">
    <source>
        <dbReference type="PROSITE" id="PS50941"/>
    </source>
</evidence>